<keyword evidence="2" id="KW-1185">Reference proteome</keyword>
<name>A0A9X9M4H5_GULGU</name>
<organism evidence="1 2">
    <name type="scientific">Gulo gulo</name>
    <name type="common">Wolverine</name>
    <name type="synonym">Gluton</name>
    <dbReference type="NCBI Taxonomy" id="48420"/>
    <lineage>
        <taxon>Eukaryota</taxon>
        <taxon>Metazoa</taxon>
        <taxon>Chordata</taxon>
        <taxon>Craniata</taxon>
        <taxon>Vertebrata</taxon>
        <taxon>Euteleostomi</taxon>
        <taxon>Mammalia</taxon>
        <taxon>Eutheria</taxon>
        <taxon>Laurasiatheria</taxon>
        <taxon>Carnivora</taxon>
        <taxon>Caniformia</taxon>
        <taxon>Musteloidea</taxon>
        <taxon>Mustelidae</taxon>
        <taxon>Guloninae</taxon>
        <taxon>Gulo</taxon>
    </lineage>
</organism>
<protein>
    <submittedName>
        <fullName evidence="1">Uncharacterized protein</fullName>
    </submittedName>
</protein>
<dbReference type="Proteomes" id="UP000269945">
    <property type="component" value="Unassembled WGS sequence"/>
</dbReference>
<reference evidence="1 2" key="1">
    <citation type="submission" date="2018-10" db="EMBL/GenBank/DDBJ databases">
        <authorList>
            <person name="Ekblom R."/>
            <person name="Jareborg N."/>
        </authorList>
    </citation>
    <scope>NUCLEOTIDE SEQUENCE [LARGE SCALE GENOMIC DNA]</scope>
    <source>
        <tissue evidence="1">Muscle</tissue>
    </source>
</reference>
<proteinExistence type="predicted"/>
<comment type="caution">
    <text evidence="1">The sequence shown here is derived from an EMBL/GenBank/DDBJ whole genome shotgun (WGS) entry which is preliminary data.</text>
</comment>
<accession>A0A9X9M4H5</accession>
<dbReference type="AlphaFoldDB" id="A0A9X9M4H5"/>
<evidence type="ECO:0000313" key="1">
    <source>
        <dbReference type="EMBL" id="VCX36434.1"/>
    </source>
</evidence>
<evidence type="ECO:0000313" key="2">
    <source>
        <dbReference type="Proteomes" id="UP000269945"/>
    </source>
</evidence>
<dbReference type="EMBL" id="CYRY02042650">
    <property type="protein sequence ID" value="VCX36434.1"/>
    <property type="molecule type" value="Genomic_DNA"/>
</dbReference>
<sequence>MFPFLLFNKHNVSSYNPAYSLYYRFCHPDLHDCLETAESQSPKPCL</sequence>
<gene>
    <name evidence="1" type="ORF">BN2614_LOCUS1</name>
</gene>
<feature type="non-terminal residue" evidence="1">
    <location>
        <position position="1"/>
    </location>
</feature>